<feature type="chain" id="PRO_5016089430" description="Chlorophyllide reductase" evidence="1">
    <location>
        <begin position="22"/>
        <end position="123"/>
    </location>
</feature>
<evidence type="ECO:0000313" key="2">
    <source>
        <dbReference type="EMBL" id="PZQ80745.1"/>
    </source>
</evidence>
<reference evidence="2 3" key="1">
    <citation type="submission" date="2017-08" db="EMBL/GenBank/DDBJ databases">
        <title>Infants hospitalized years apart are colonized by the same room-sourced microbial strains.</title>
        <authorList>
            <person name="Brooks B."/>
            <person name="Olm M.R."/>
            <person name="Firek B.A."/>
            <person name="Baker R."/>
            <person name="Thomas B.C."/>
            <person name="Morowitz M.J."/>
            <person name="Banfield J.F."/>
        </authorList>
    </citation>
    <scope>NUCLEOTIDE SEQUENCE [LARGE SCALE GENOMIC DNA]</scope>
    <source>
        <strain evidence="2">S2_005_001_R2_27</strain>
    </source>
</reference>
<dbReference type="AlphaFoldDB" id="A0A2W5R0V9"/>
<dbReference type="Proteomes" id="UP000248887">
    <property type="component" value="Unassembled WGS sequence"/>
</dbReference>
<sequence>MNAIRAALLALSLGLALPVQATPTTPTGAISVAQVVDLIQRSPQDNAARNAAMAYLAGVGEATGLLVAEAGRRAHVSISCARPLGISSSAALAALSHTDRAQWDQTAATPILVEDMLSRADCR</sequence>
<keyword evidence="1" id="KW-0732">Signal</keyword>
<feature type="signal peptide" evidence="1">
    <location>
        <begin position="1"/>
        <end position="21"/>
    </location>
</feature>
<comment type="caution">
    <text evidence="2">The sequence shown here is derived from an EMBL/GenBank/DDBJ whole genome shotgun (WGS) entry which is preliminary data.</text>
</comment>
<organism evidence="2 3">
    <name type="scientific">Ancylobacter novellus</name>
    <name type="common">Thiobacillus novellus</name>
    <dbReference type="NCBI Taxonomy" id="921"/>
    <lineage>
        <taxon>Bacteria</taxon>
        <taxon>Pseudomonadati</taxon>
        <taxon>Pseudomonadota</taxon>
        <taxon>Alphaproteobacteria</taxon>
        <taxon>Hyphomicrobiales</taxon>
        <taxon>Xanthobacteraceae</taxon>
        <taxon>Ancylobacter</taxon>
    </lineage>
</organism>
<gene>
    <name evidence="2" type="ORF">DI549_16050</name>
</gene>
<name>A0A2W5R0V9_ANCNO</name>
<evidence type="ECO:0000256" key="1">
    <source>
        <dbReference type="SAM" id="SignalP"/>
    </source>
</evidence>
<protein>
    <recommendedName>
        <fullName evidence="4">Chlorophyllide reductase</fullName>
    </recommendedName>
</protein>
<evidence type="ECO:0000313" key="3">
    <source>
        <dbReference type="Proteomes" id="UP000248887"/>
    </source>
</evidence>
<proteinExistence type="predicted"/>
<evidence type="ECO:0008006" key="4">
    <source>
        <dbReference type="Google" id="ProtNLM"/>
    </source>
</evidence>
<accession>A0A2W5R0V9</accession>
<dbReference type="EMBL" id="QFQD01000057">
    <property type="protein sequence ID" value="PZQ80745.1"/>
    <property type="molecule type" value="Genomic_DNA"/>
</dbReference>